<dbReference type="EMBL" id="CAKLPZ010000001">
    <property type="protein sequence ID" value="CAH0998691.1"/>
    <property type="molecule type" value="Genomic_DNA"/>
</dbReference>
<evidence type="ECO:0000256" key="2">
    <source>
        <dbReference type="SAM" id="SignalP"/>
    </source>
</evidence>
<feature type="signal peptide" evidence="2">
    <location>
        <begin position="1"/>
        <end position="17"/>
    </location>
</feature>
<feature type="chain" id="PRO_5046771234" evidence="2">
    <location>
        <begin position="18"/>
        <end position="393"/>
    </location>
</feature>
<reference evidence="4" key="1">
    <citation type="submission" date="2021-12" db="EMBL/GenBank/DDBJ databases">
        <authorList>
            <person name="Rodrigo-Torres L."/>
            <person name="Arahal R. D."/>
            <person name="Lucena T."/>
        </authorList>
    </citation>
    <scope>NUCLEOTIDE SEQUENCE</scope>
    <source>
        <strain evidence="4">CECT 8419</strain>
    </source>
</reference>
<proteinExistence type="predicted"/>
<name>A0ABM9AVN2_9BACT</name>
<dbReference type="Gene3D" id="3.40.30.10">
    <property type="entry name" value="Glutaredoxin"/>
    <property type="match status" value="1"/>
</dbReference>
<dbReference type="InterPro" id="IPR036249">
    <property type="entry name" value="Thioredoxin-like_sf"/>
</dbReference>
<evidence type="ECO:0000313" key="4">
    <source>
        <dbReference type="EMBL" id="CAH0998691.1"/>
    </source>
</evidence>
<feature type="domain" description="Thioredoxin" evidence="3">
    <location>
        <begin position="6"/>
        <end position="132"/>
    </location>
</feature>
<organism evidence="4 5">
    <name type="scientific">Neolewinella maritima</name>
    <dbReference type="NCBI Taxonomy" id="1383882"/>
    <lineage>
        <taxon>Bacteria</taxon>
        <taxon>Pseudomonadati</taxon>
        <taxon>Bacteroidota</taxon>
        <taxon>Saprospiria</taxon>
        <taxon>Saprospirales</taxon>
        <taxon>Lewinellaceae</taxon>
        <taxon>Neolewinella</taxon>
    </lineage>
</organism>
<dbReference type="SUPFAM" id="SSF52833">
    <property type="entry name" value="Thioredoxin-like"/>
    <property type="match status" value="1"/>
</dbReference>
<dbReference type="PANTHER" id="PTHR32234:SF0">
    <property type="entry name" value="THIOL:DISULFIDE INTERCHANGE PROTEIN DSBD"/>
    <property type="match status" value="1"/>
</dbReference>
<dbReference type="PANTHER" id="PTHR32234">
    <property type="entry name" value="THIOL:DISULFIDE INTERCHANGE PROTEIN DSBD"/>
    <property type="match status" value="1"/>
</dbReference>
<keyword evidence="2" id="KW-0732">Signal</keyword>
<evidence type="ECO:0000259" key="3">
    <source>
        <dbReference type="PROSITE" id="PS51352"/>
    </source>
</evidence>
<dbReference type="RefSeq" id="WP_238748945.1">
    <property type="nucleotide sequence ID" value="NZ_CAKLPZ010000001.1"/>
</dbReference>
<keyword evidence="4" id="KW-0560">Oxidoreductase</keyword>
<keyword evidence="5" id="KW-1185">Reference proteome</keyword>
<dbReference type="Proteomes" id="UP000837803">
    <property type="component" value="Unassembled WGS sequence"/>
</dbReference>
<dbReference type="EC" id="1.8.1.8" evidence="4"/>
<sequence>MLKFILLLLLTTATLSAQGIQFFEGSWAEALEQAAAEDKLIFVDAYAEWCGPCKMMSARVFPDQEVGEYFNANFISVKYDMEKSESEEFRQWHSASAYPTLLFINAENEVVHRLIGARQTKQLLRDAASALARTEKDLDELRADYEADNTAETAYAYVRALLRAEEAHLRVANDYLRRPEVDFTAPATLRLLLLSATEADSRLFDLLLEHREAVAALEGGEAVDAQLQRAVRNTFDKGLEYRSEDLLATAVEKLALINREEAKRLESEGEFALALRGNDYKDFVKASKSYLKHGAAGDAGRLRGAFTEIKGSSFKEYKEATDLAAEALSAAAELSPEEGWRDYYQLARYLQERMRNEQALEAAERSLAGLTNGPANYRRAVQALVDELRAATK</sequence>
<dbReference type="PROSITE" id="PS51352">
    <property type="entry name" value="THIOREDOXIN_2"/>
    <property type="match status" value="1"/>
</dbReference>
<evidence type="ECO:0000256" key="1">
    <source>
        <dbReference type="SAM" id="Coils"/>
    </source>
</evidence>
<evidence type="ECO:0000313" key="5">
    <source>
        <dbReference type="Proteomes" id="UP000837803"/>
    </source>
</evidence>
<feature type="coiled-coil region" evidence="1">
    <location>
        <begin position="124"/>
        <end position="151"/>
    </location>
</feature>
<accession>A0ABM9AVN2</accession>
<dbReference type="Pfam" id="PF13899">
    <property type="entry name" value="Thioredoxin_7"/>
    <property type="match status" value="1"/>
</dbReference>
<protein>
    <submittedName>
        <fullName evidence="4">Thiol:disulfide interchange protein DsbD</fullName>
        <ecNumber evidence="4">1.8.1.8</ecNumber>
    </submittedName>
</protein>
<dbReference type="CDD" id="cd02947">
    <property type="entry name" value="TRX_family"/>
    <property type="match status" value="1"/>
</dbReference>
<gene>
    <name evidence="4" type="primary">dsbD_1</name>
    <name evidence="4" type="ORF">LEM8419_00037</name>
</gene>
<keyword evidence="1" id="KW-0175">Coiled coil</keyword>
<dbReference type="GO" id="GO:0047134">
    <property type="term" value="F:protein-disulfide reductase [NAD(P)H] activity"/>
    <property type="evidence" value="ECO:0007669"/>
    <property type="project" value="UniProtKB-EC"/>
</dbReference>
<dbReference type="InterPro" id="IPR013766">
    <property type="entry name" value="Thioredoxin_domain"/>
</dbReference>
<comment type="caution">
    <text evidence="4">The sequence shown here is derived from an EMBL/GenBank/DDBJ whole genome shotgun (WGS) entry which is preliminary data.</text>
</comment>